<evidence type="ECO:0000313" key="2">
    <source>
        <dbReference type="Proteomes" id="UP000243205"/>
    </source>
</evidence>
<keyword evidence="2" id="KW-1185">Reference proteome</keyword>
<sequence>MTRHLRREGYAVSRTLISRLMKQMSLSAIYQKPKTSLPNKQHKIYPYLLQGIIIDRSNKVWRRHQLYPHAQGLSLPSGDHGLGNPQGSLSWRLSNTIEADFCTEALEEGLQKHPDICISMDGKGRWMDNVMIERLWRSLKYECIYLCAFETDRSNRG</sequence>
<accession>A0A1G7CJX9</accession>
<name>A0A1G7CJX9_9BACT</name>
<organism evidence="1 2">
    <name type="scientific">Desulfuromonas thiophila</name>
    <dbReference type="NCBI Taxonomy" id="57664"/>
    <lineage>
        <taxon>Bacteria</taxon>
        <taxon>Pseudomonadati</taxon>
        <taxon>Thermodesulfobacteriota</taxon>
        <taxon>Desulfuromonadia</taxon>
        <taxon>Desulfuromonadales</taxon>
        <taxon>Desulfuromonadaceae</taxon>
        <taxon>Desulfuromonas</taxon>
    </lineage>
</organism>
<dbReference type="Proteomes" id="UP000243205">
    <property type="component" value="Unassembled WGS sequence"/>
</dbReference>
<proteinExistence type="predicted"/>
<protein>
    <submittedName>
        <fullName evidence="1">Putative transposase</fullName>
    </submittedName>
</protein>
<gene>
    <name evidence="1" type="ORF">SAMN05661003_1104</name>
</gene>
<evidence type="ECO:0000313" key="1">
    <source>
        <dbReference type="EMBL" id="SDE39637.1"/>
    </source>
</evidence>
<dbReference type="STRING" id="57664.SAMN05661003_1104"/>
<dbReference type="SUPFAM" id="SSF53098">
    <property type="entry name" value="Ribonuclease H-like"/>
    <property type="match status" value="1"/>
</dbReference>
<dbReference type="InterPro" id="IPR012337">
    <property type="entry name" value="RNaseH-like_sf"/>
</dbReference>
<dbReference type="EMBL" id="FNAQ01000010">
    <property type="protein sequence ID" value="SDE39637.1"/>
    <property type="molecule type" value="Genomic_DNA"/>
</dbReference>
<reference evidence="2" key="1">
    <citation type="submission" date="2016-10" db="EMBL/GenBank/DDBJ databases">
        <authorList>
            <person name="Varghese N."/>
            <person name="Submissions S."/>
        </authorList>
    </citation>
    <scope>NUCLEOTIDE SEQUENCE [LARGE SCALE GENOMIC DNA]</scope>
    <source>
        <strain evidence="2">DSM 8987</strain>
    </source>
</reference>
<dbReference type="AlphaFoldDB" id="A0A1G7CJX9"/>